<keyword evidence="6" id="KW-1006">Bacterial flagellum protein export</keyword>
<keyword evidence="3" id="KW-0813">Transport</keyword>
<proteinExistence type="inferred from homology"/>
<evidence type="ECO:0000256" key="2">
    <source>
        <dbReference type="ARBA" id="ARBA00006602"/>
    </source>
</evidence>
<accession>A0ABR8R4K0</accession>
<evidence type="ECO:0000256" key="4">
    <source>
        <dbReference type="ARBA" id="ARBA00022795"/>
    </source>
</evidence>
<comment type="caution">
    <text evidence="10">The sequence shown here is derived from an EMBL/GenBank/DDBJ whole genome shotgun (WGS) entry which is preliminary data.</text>
</comment>
<evidence type="ECO:0000313" key="11">
    <source>
        <dbReference type="Proteomes" id="UP000640786"/>
    </source>
</evidence>
<keyword evidence="5" id="KW-0653">Protein transport</keyword>
<evidence type="ECO:0000256" key="1">
    <source>
        <dbReference type="ARBA" id="ARBA00003041"/>
    </source>
</evidence>
<keyword evidence="10" id="KW-0969">Cilium</keyword>
<dbReference type="InterPro" id="IPR018035">
    <property type="entry name" value="Flagellar_FliH/T3SS_HrpE"/>
</dbReference>
<keyword evidence="11" id="KW-1185">Reference proteome</keyword>
<reference evidence="10 11" key="1">
    <citation type="submission" date="2020-08" db="EMBL/GenBank/DDBJ databases">
        <title>A Genomic Blueprint of the Chicken Gut Microbiome.</title>
        <authorList>
            <person name="Gilroy R."/>
            <person name="Ravi A."/>
            <person name="Getino M."/>
            <person name="Pursley I."/>
            <person name="Horton D.L."/>
            <person name="Alikhan N.-F."/>
            <person name="Baker D."/>
            <person name="Gharbi K."/>
            <person name="Hall N."/>
            <person name="Watson M."/>
            <person name="Adriaenssens E.M."/>
            <person name="Foster-Nyarko E."/>
            <person name="Jarju S."/>
            <person name="Secka A."/>
            <person name="Antonio M."/>
            <person name="Oren A."/>
            <person name="Chaudhuri R."/>
            <person name="La Ragione R.M."/>
            <person name="Hildebrand F."/>
            <person name="Pallen M.J."/>
        </authorList>
    </citation>
    <scope>NUCLEOTIDE SEQUENCE [LARGE SCALE GENOMIC DNA]</scope>
    <source>
        <strain evidence="10 11">Sa2BUA9</strain>
    </source>
</reference>
<keyword evidence="4" id="KW-1005">Bacterial flagellum biogenesis</keyword>
<gene>
    <name evidence="10" type="primary">fliH</name>
    <name evidence="10" type="ORF">H9650_01115</name>
</gene>
<name>A0ABR8R4K0_9BACI</name>
<comment type="similarity">
    <text evidence="2">Belongs to the FliH family.</text>
</comment>
<dbReference type="InterPro" id="IPR022524">
    <property type="entry name" value="FliH_Bacilli"/>
</dbReference>
<evidence type="ECO:0000256" key="5">
    <source>
        <dbReference type="ARBA" id="ARBA00022927"/>
    </source>
</evidence>
<sequence length="258" mass="30296">MTLLSRIFRNVQINENSEKIRPIHIKNLYMEEDTTEESVVHENFSADRNRMLEEVDQEIAKKQQELQQEIEQTRNIIQNELNEWNEQKLSYQKSAYDEGFAQGLEEGRLKAMADMQNKLAVANEAMQTAYMNAAAYLQQQEQVILELSIRNAERILGVKLEDEHELFLSIVRRGLKEAREMKEIKIYVSPVYFSLVSENREELASIFPVDVPFMIFVDEEMNDTDCYIETNHGRIVVSIDEQVKELRRKLVDILESME</sequence>
<dbReference type="PANTHER" id="PTHR34982:SF1">
    <property type="entry name" value="FLAGELLAR ASSEMBLY PROTEIN FLIH"/>
    <property type="match status" value="1"/>
</dbReference>
<dbReference type="InterPro" id="IPR051472">
    <property type="entry name" value="T3SS_Stator/FliH"/>
</dbReference>
<feature type="domain" description="Flagellar assembly protein FliH/Type III secretion system HrpE" evidence="9">
    <location>
        <begin position="123"/>
        <end position="245"/>
    </location>
</feature>
<feature type="coiled-coil region" evidence="8">
    <location>
        <begin position="52"/>
        <end position="87"/>
    </location>
</feature>
<dbReference type="NCBIfam" id="TIGR03825">
    <property type="entry name" value="FliH_bacil"/>
    <property type="match status" value="1"/>
</dbReference>
<protein>
    <recommendedName>
        <fullName evidence="7">Flagellar assembly protein FliH</fullName>
    </recommendedName>
</protein>
<dbReference type="Pfam" id="PF02108">
    <property type="entry name" value="FliH"/>
    <property type="match status" value="1"/>
</dbReference>
<evidence type="ECO:0000256" key="8">
    <source>
        <dbReference type="SAM" id="Coils"/>
    </source>
</evidence>
<keyword evidence="10" id="KW-0966">Cell projection</keyword>
<comment type="function">
    <text evidence="1">Needed for flagellar regrowth and assembly.</text>
</comment>
<keyword evidence="10" id="KW-0282">Flagellum</keyword>
<keyword evidence="8" id="KW-0175">Coiled coil</keyword>
<evidence type="ECO:0000256" key="7">
    <source>
        <dbReference type="NCBIfam" id="TIGR03825"/>
    </source>
</evidence>
<dbReference type="PANTHER" id="PTHR34982">
    <property type="entry name" value="YOP PROTEINS TRANSLOCATION PROTEIN L"/>
    <property type="match status" value="1"/>
</dbReference>
<dbReference type="EMBL" id="JACSQO010000001">
    <property type="protein sequence ID" value="MBD7942698.1"/>
    <property type="molecule type" value="Genomic_DNA"/>
</dbReference>
<evidence type="ECO:0000259" key="9">
    <source>
        <dbReference type="Pfam" id="PF02108"/>
    </source>
</evidence>
<evidence type="ECO:0000256" key="6">
    <source>
        <dbReference type="ARBA" id="ARBA00023225"/>
    </source>
</evidence>
<evidence type="ECO:0000256" key="3">
    <source>
        <dbReference type="ARBA" id="ARBA00022448"/>
    </source>
</evidence>
<evidence type="ECO:0000313" key="10">
    <source>
        <dbReference type="EMBL" id="MBD7942698.1"/>
    </source>
</evidence>
<dbReference type="RefSeq" id="WP_151110554.1">
    <property type="nucleotide sequence ID" value="NZ_JACSQO010000001.1"/>
</dbReference>
<organism evidence="10 11">
    <name type="scientific">Psychrobacillus faecigallinarum</name>
    <dbReference type="NCBI Taxonomy" id="2762235"/>
    <lineage>
        <taxon>Bacteria</taxon>
        <taxon>Bacillati</taxon>
        <taxon>Bacillota</taxon>
        <taxon>Bacilli</taxon>
        <taxon>Bacillales</taxon>
        <taxon>Bacillaceae</taxon>
        <taxon>Psychrobacillus</taxon>
    </lineage>
</organism>
<dbReference type="Proteomes" id="UP000640786">
    <property type="component" value="Unassembled WGS sequence"/>
</dbReference>